<accession>A0A919YII1</accession>
<keyword evidence="2" id="KW-0472">Membrane</keyword>
<evidence type="ECO:0000256" key="2">
    <source>
        <dbReference type="SAM" id="Phobius"/>
    </source>
</evidence>
<dbReference type="RefSeq" id="WP_212980488.1">
    <property type="nucleotide sequence ID" value="NZ_AP025343.1"/>
</dbReference>
<evidence type="ECO:0000313" key="3">
    <source>
        <dbReference type="EMBL" id="GIO50213.1"/>
    </source>
</evidence>
<feature type="region of interest" description="Disordered" evidence="1">
    <location>
        <begin position="62"/>
        <end position="227"/>
    </location>
</feature>
<reference evidence="3 4" key="1">
    <citation type="submission" date="2021-03" db="EMBL/GenBank/DDBJ databases">
        <title>Antimicrobial resistance genes in bacteria isolated from Japanese honey, and their potential for conferring macrolide and lincosamide resistance in the American foulbrood pathogen Paenibacillus larvae.</title>
        <authorList>
            <person name="Okamoto M."/>
            <person name="Kumagai M."/>
            <person name="Kanamori H."/>
            <person name="Takamatsu D."/>
        </authorList>
    </citation>
    <scope>NUCLEOTIDE SEQUENCE [LARGE SCALE GENOMIC DNA]</scope>
    <source>
        <strain evidence="3 4">J34TS1</strain>
    </source>
</reference>
<feature type="compositionally biased region" description="Low complexity" evidence="1">
    <location>
        <begin position="116"/>
        <end position="125"/>
    </location>
</feature>
<feature type="compositionally biased region" description="Basic and acidic residues" evidence="1">
    <location>
        <begin position="211"/>
        <end position="227"/>
    </location>
</feature>
<evidence type="ECO:0000256" key="1">
    <source>
        <dbReference type="SAM" id="MobiDB-lite"/>
    </source>
</evidence>
<sequence length="287" mass="29827">MRIAQWLIKIVLTVVLISGLTILTTGAIVNSYVQSLLASFNITLEGQSFGLGSMMKGIFGQGGEGKASDSKEPVKLAEPDDGKKASDPSNDERKAPDPSNDGKKASESGGHESLNGSASGSSGSGTADHGEINPEDGSKGGDSTDSNTSTNNNTGTEGNTNTNGNNSSNGNTSTGGGTVDDEAPDQSIPIMGQGMTEDPSAGKEQAQDGEAAAKPDDTVQKKQEITSSEKEQVFGILMTKLPPSEMQKIADAMGHELTDEELKSIEQSIAAYLSPEEYQALKQILKK</sequence>
<organism evidence="3 4">
    <name type="scientific">Paenibacillus azoreducens</name>
    <dbReference type="NCBI Taxonomy" id="116718"/>
    <lineage>
        <taxon>Bacteria</taxon>
        <taxon>Bacillati</taxon>
        <taxon>Bacillota</taxon>
        <taxon>Bacilli</taxon>
        <taxon>Bacillales</taxon>
        <taxon>Paenibacillaceae</taxon>
        <taxon>Paenibacillus</taxon>
    </lineage>
</organism>
<dbReference type="AlphaFoldDB" id="A0A919YII1"/>
<evidence type="ECO:0000313" key="4">
    <source>
        <dbReference type="Proteomes" id="UP000682811"/>
    </source>
</evidence>
<keyword evidence="2" id="KW-0812">Transmembrane</keyword>
<proteinExistence type="predicted"/>
<feature type="compositionally biased region" description="Basic and acidic residues" evidence="1">
    <location>
        <begin position="128"/>
        <end position="139"/>
    </location>
</feature>
<comment type="caution">
    <text evidence="3">The sequence shown here is derived from an EMBL/GenBank/DDBJ whole genome shotgun (WGS) entry which is preliminary data.</text>
</comment>
<feature type="compositionally biased region" description="Low complexity" evidence="1">
    <location>
        <begin position="141"/>
        <end position="172"/>
    </location>
</feature>
<gene>
    <name evidence="3" type="ORF">J34TS1_49780</name>
</gene>
<feature type="transmembrane region" description="Helical" evidence="2">
    <location>
        <begin position="7"/>
        <end position="29"/>
    </location>
</feature>
<dbReference type="EMBL" id="BORT01000029">
    <property type="protein sequence ID" value="GIO50213.1"/>
    <property type="molecule type" value="Genomic_DNA"/>
</dbReference>
<dbReference type="Proteomes" id="UP000682811">
    <property type="component" value="Unassembled WGS sequence"/>
</dbReference>
<keyword evidence="2" id="KW-1133">Transmembrane helix</keyword>
<protein>
    <submittedName>
        <fullName evidence="3">Uncharacterized protein</fullName>
    </submittedName>
</protein>
<feature type="compositionally biased region" description="Basic and acidic residues" evidence="1">
    <location>
        <begin position="66"/>
        <end position="110"/>
    </location>
</feature>
<name>A0A919YII1_9BACL</name>
<keyword evidence="4" id="KW-1185">Reference proteome</keyword>